<dbReference type="EMBL" id="JAWRVE010000081">
    <property type="protein sequence ID" value="KAL1862453.1"/>
    <property type="molecule type" value="Genomic_DNA"/>
</dbReference>
<feature type="region of interest" description="Disordered" evidence="1">
    <location>
        <begin position="1210"/>
        <end position="1239"/>
    </location>
</feature>
<feature type="compositionally biased region" description="Polar residues" evidence="1">
    <location>
        <begin position="152"/>
        <end position="163"/>
    </location>
</feature>
<dbReference type="Proteomes" id="UP001583177">
    <property type="component" value="Unassembled WGS sequence"/>
</dbReference>
<keyword evidence="3" id="KW-1185">Reference proteome</keyword>
<feature type="compositionally biased region" description="Basic and acidic residues" evidence="1">
    <location>
        <begin position="114"/>
        <end position="129"/>
    </location>
</feature>
<evidence type="ECO:0000313" key="3">
    <source>
        <dbReference type="Proteomes" id="UP001583177"/>
    </source>
</evidence>
<gene>
    <name evidence="2" type="ORF">Daus18300_008550</name>
</gene>
<organism evidence="2 3">
    <name type="scientific">Diaporthe australafricana</name>
    <dbReference type="NCBI Taxonomy" id="127596"/>
    <lineage>
        <taxon>Eukaryota</taxon>
        <taxon>Fungi</taxon>
        <taxon>Dikarya</taxon>
        <taxon>Ascomycota</taxon>
        <taxon>Pezizomycotina</taxon>
        <taxon>Sordariomycetes</taxon>
        <taxon>Sordariomycetidae</taxon>
        <taxon>Diaporthales</taxon>
        <taxon>Diaporthaceae</taxon>
        <taxon>Diaporthe</taxon>
    </lineage>
</organism>
<evidence type="ECO:0000313" key="2">
    <source>
        <dbReference type="EMBL" id="KAL1862453.1"/>
    </source>
</evidence>
<sequence length="1239" mass="142815">MSDPKQTKSVDVPKLRTDDDLPEKDSDEFKVLVSEAPGVKAWSQWIVHDNIILHQTILENLGPTSVDSQRIELHKEMLVRDLDYEDSTYSFNKDKKEGYDWIPGPPGLGWATVHRLDPNNASEDHEDGKNSTQPTTDSRANIPPRTSKEAENSTAGPHSQFQRDAQKKGETDTRTNHFQKNQKDPLNAWSVPDAHAVACVTALYIDGSAEKVQSGDEGLYFEGRSLEEKGEPSSILEIVAAYKMVVLPKSKKDWGNFWILAEEADVSAILKKETKGLWGDGPITPLCELNLSTADQEISLPFKKDHGRVPTSGDFTTPGTQAGKSTIGTTIEYLTWRHLENILSPDNAITDTALQILKVNGYVTYLRDEGNERDEYMNLLKDIWVPWLYTLSYLDMRGAFAWAYTQDDGIKRYRLDDQVWIWRSLGAMGDLDLWNYHPLNWSTLENTIRWNGWDDVNQKDRWMCHIYNLPIDKDCADSETLAAFDKFLSFAVYLQPEQVQMGILKRFTLQNDVVSKRMLAVARSSRDTRFILHSRDTALFYGYDQRFFEPVAALWKNTMEWQIHHEENMYGQPGNTLRCALGAMAGARKFCVNKLPPSELHKSCVEALIRLSAHNGFITGICDREGRYSPVPSIFTQEEDRDYYYHVGFETIYILLFDANKVNAVSTSKTQGATQTHSLAVSVVNAEDRDAQILHLLRELRVMIAEGCGGETARLPSGQRASKVKKWMPFDRKIIDARSVSIIDEEWFYPCSDFLTTGQIGPEELLYMISLNPAKQPQSDGLVDKILEELRTKASSFESACGKQLQQYVLSEGSDSKVAVFAASTPKRRYQDDKDSRQYLERFRDFYQLTLLHDVQSNTNPHLWNLWSHIGAARSAWVAKKRFIWLPHADENTAFLCWAASTDAEKPAMSSFFDRHSNLKKLCIDDTSMEFNTWQTELHLSFYTLVDVKDANYAEPQGLPRLVKAKFPGNSGKEMRRASMGFRFDGDFFDKYWTCHFIQHVPGLPRDDTHEWNFEFDQKGLSTDLRDKQRHWWQRKVLELHLLERILKAVTQGSIGILRHVREELGVDKTILSFSILTSEDYKTSQRDWQDYETILQAVEDEVTAIMRTLQSWSSRGEDRGQEKPRWTHSDEERYRSWIRKFQRDTERETARIQMVLENTRKLRDALSQRRDRLQKELEVRREGHIRYFTNFIVVRKTFLLGSSEIREEDQKLPSFHATAKPIGPKRRRQPQSSRKKSV</sequence>
<feature type="compositionally biased region" description="Basic and acidic residues" evidence="1">
    <location>
        <begin position="164"/>
        <end position="175"/>
    </location>
</feature>
<comment type="caution">
    <text evidence="2">The sequence shown here is derived from an EMBL/GenBank/DDBJ whole genome shotgun (WGS) entry which is preliminary data.</text>
</comment>
<evidence type="ECO:0000256" key="1">
    <source>
        <dbReference type="SAM" id="MobiDB-lite"/>
    </source>
</evidence>
<reference evidence="2 3" key="1">
    <citation type="journal article" date="2024" name="IMA Fungus">
        <title>IMA Genome - F19 : A genome assembly and annotation guide to empower mycologists, including annotated draft genome sequences of Ceratocystis pirilliformis, Diaporthe australafricana, Fusarium ophioides, Paecilomyces lecythidis, and Sporothrix stenoceras.</title>
        <authorList>
            <person name="Aylward J."/>
            <person name="Wilson A.M."/>
            <person name="Visagie C.M."/>
            <person name="Spraker J."/>
            <person name="Barnes I."/>
            <person name="Buitendag C."/>
            <person name="Ceriani C."/>
            <person name="Del Mar Angel L."/>
            <person name="du Plessis D."/>
            <person name="Fuchs T."/>
            <person name="Gasser K."/>
            <person name="Kramer D."/>
            <person name="Li W."/>
            <person name="Munsamy K."/>
            <person name="Piso A."/>
            <person name="Price J.L."/>
            <person name="Sonnekus B."/>
            <person name="Thomas C."/>
            <person name="van der Nest A."/>
            <person name="van Dijk A."/>
            <person name="van Heerden A."/>
            <person name="van Vuuren N."/>
            <person name="Yilmaz N."/>
            <person name="Duong T.A."/>
            <person name="van der Merwe N.A."/>
            <person name="Wingfield M.J."/>
            <person name="Wingfield B.D."/>
        </authorList>
    </citation>
    <scope>NUCLEOTIDE SEQUENCE [LARGE SCALE GENOMIC DNA]</scope>
    <source>
        <strain evidence="2 3">CMW 18300</strain>
    </source>
</reference>
<feature type="region of interest" description="Disordered" evidence="1">
    <location>
        <begin position="112"/>
        <end position="186"/>
    </location>
</feature>
<accession>A0ABR3WI02</accession>
<feature type="region of interest" description="Disordered" evidence="1">
    <location>
        <begin position="1"/>
        <end position="25"/>
    </location>
</feature>
<feature type="compositionally biased region" description="Polar residues" evidence="1">
    <location>
        <begin position="130"/>
        <end position="139"/>
    </location>
</feature>
<feature type="compositionally biased region" description="Basic residues" evidence="1">
    <location>
        <begin position="1224"/>
        <end position="1239"/>
    </location>
</feature>
<proteinExistence type="predicted"/>
<protein>
    <submittedName>
        <fullName evidence="2">Uncharacterized protein</fullName>
    </submittedName>
</protein>
<name>A0ABR3WI02_9PEZI</name>